<dbReference type="InterPro" id="IPR001451">
    <property type="entry name" value="Hexapep"/>
</dbReference>
<dbReference type="Pfam" id="PF00132">
    <property type="entry name" value="Hexapep"/>
    <property type="match status" value="1"/>
</dbReference>
<dbReference type="InterPro" id="IPR011004">
    <property type="entry name" value="Trimer_LpxA-like_sf"/>
</dbReference>
<evidence type="ECO:0000313" key="5">
    <source>
        <dbReference type="EMBL" id="SFR64543.1"/>
    </source>
</evidence>
<evidence type="ECO:0000313" key="6">
    <source>
        <dbReference type="Proteomes" id="UP000199658"/>
    </source>
</evidence>
<dbReference type="SUPFAM" id="SSF51161">
    <property type="entry name" value="Trimeric LpxA-like enzymes"/>
    <property type="match status" value="1"/>
</dbReference>
<keyword evidence="3" id="KW-0677">Repeat</keyword>
<dbReference type="PANTHER" id="PTHR43300:SF11">
    <property type="entry name" value="ACETYLTRANSFERASE RV3034C-RELATED"/>
    <property type="match status" value="1"/>
</dbReference>
<evidence type="ECO:0000256" key="4">
    <source>
        <dbReference type="ARBA" id="ARBA00023315"/>
    </source>
</evidence>
<dbReference type="GO" id="GO:0016746">
    <property type="term" value="F:acyltransferase activity"/>
    <property type="evidence" value="ECO:0007669"/>
    <property type="project" value="UniProtKB-KW"/>
</dbReference>
<evidence type="ECO:0000256" key="1">
    <source>
        <dbReference type="ARBA" id="ARBA00007274"/>
    </source>
</evidence>
<proteinExistence type="inferred from homology"/>
<protein>
    <submittedName>
        <fullName evidence="5">Transferase hexapeptide (Six repeat-containing protein)</fullName>
    </submittedName>
</protein>
<sequence length="238" mass="26211">MKRRGVEVLNRAGGVVMMPPKFKLEAPCSLKWVDYEHSLELGAFSYHVSGYAFASRIGRYCSFGENVQIGRQNHPTGWASTSPAFYLQSQLFNVGTVFEHSDDYHGFLPAPRSTPTQVQVTQIGNDVWIGHGALICAGVNVGDGAVVAAHSVVSRDVPPYTVVAGNPAVIKKHRFAPEWISPMLRLKWWRYAPWQLRHLDISDVKAFVAGVSEMRDTAPYTADIVSDAEFSGNAMSGQ</sequence>
<dbReference type="RefSeq" id="WP_175500738.1">
    <property type="nucleotide sequence ID" value="NZ_FOYO01000002.1"/>
</dbReference>
<reference evidence="6" key="1">
    <citation type="submission" date="2016-10" db="EMBL/GenBank/DDBJ databases">
        <authorList>
            <person name="Varghese N."/>
            <person name="Submissions S."/>
        </authorList>
    </citation>
    <scope>NUCLEOTIDE SEQUENCE [LARGE SCALE GENOMIC DNA]</scope>
    <source>
        <strain evidence="6">DSM 26921</strain>
    </source>
</reference>
<evidence type="ECO:0000256" key="2">
    <source>
        <dbReference type="ARBA" id="ARBA00022679"/>
    </source>
</evidence>
<keyword evidence="4" id="KW-0012">Acyltransferase</keyword>
<keyword evidence="6" id="KW-1185">Reference proteome</keyword>
<comment type="similarity">
    <text evidence="1">Belongs to the transferase hexapeptide repeat family.</text>
</comment>
<dbReference type="InterPro" id="IPR018357">
    <property type="entry name" value="Hexapep_transf_CS"/>
</dbReference>
<dbReference type="Proteomes" id="UP000199658">
    <property type="component" value="Unassembled WGS sequence"/>
</dbReference>
<dbReference type="InterPro" id="IPR050179">
    <property type="entry name" value="Trans_hexapeptide_repeat"/>
</dbReference>
<evidence type="ECO:0000256" key="3">
    <source>
        <dbReference type="ARBA" id="ARBA00022737"/>
    </source>
</evidence>
<dbReference type="STRING" id="670154.SAMN04488002_3700"/>
<gene>
    <name evidence="5" type="ORF">SAMN04488002_3700</name>
</gene>
<dbReference type="PANTHER" id="PTHR43300">
    <property type="entry name" value="ACETYLTRANSFERASE"/>
    <property type="match status" value="1"/>
</dbReference>
<dbReference type="PROSITE" id="PS00101">
    <property type="entry name" value="HEXAPEP_TRANSFERASES"/>
    <property type="match status" value="1"/>
</dbReference>
<keyword evidence="2 5" id="KW-0808">Transferase</keyword>
<organism evidence="5 6">
    <name type="scientific">Litoreibacter janthinus</name>
    <dbReference type="NCBI Taxonomy" id="670154"/>
    <lineage>
        <taxon>Bacteria</taxon>
        <taxon>Pseudomonadati</taxon>
        <taxon>Pseudomonadota</taxon>
        <taxon>Alphaproteobacteria</taxon>
        <taxon>Rhodobacterales</taxon>
        <taxon>Roseobacteraceae</taxon>
        <taxon>Litoreibacter</taxon>
    </lineage>
</organism>
<dbReference type="Gene3D" id="2.160.10.10">
    <property type="entry name" value="Hexapeptide repeat proteins"/>
    <property type="match status" value="1"/>
</dbReference>
<name>A0A1I6ICX0_9RHOB</name>
<dbReference type="AlphaFoldDB" id="A0A1I6ICX0"/>
<accession>A0A1I6ICX0</accession>
<dbReference type="CDD" id="cd03349">
    <property type="entry name" value="LbH_XAT"/>
    <property type="match status" value="1"/>
</dbReference>
<dbReference type="EMBL" id="FOYO01000002">
    <property type="protein sequence ID" value="SFR64543.1"/>
    <property type="molecule type" value="Genomic_DNA"/>
</dbReference>